<protein>
    <submittedName>
        <fullName evidence="1">Uncharacterized protein</fullName>
    </submittedName>
</protein>
<dbReference type="EMBL" id="JACEFO010000121">
    <property type="protein sequence ID" value="KAF8780618.1"/>
    <property type="molecule type" value="Genomic_DNA"/>
</dbReference>
<proteinExistence type="predicted"/>
<dbReference type="AlphaFoldDB" id="A0A835FXF8"/>
<sequence>MCVIRTVICVVSTYLTIVPNKLAVTIVPNLVSLVWDVPSNAEKLMLSQLQPHATNVMRKVTSHVAAQRMPSLICPKASHHHTVREKKDGKNIPVLDHLLMMAVKQVKGKAPILNLHPRTHTRISRSLPAVTTSRLSPHEGTIMVTHHRTQNIHPVQRSMGFRLQDWPPATPMFGSGIVSWMCLSDFVVPSPVDYDCHLGMDYSC</sequence>
<accession>A0A835FXF8</accession>
<keyword evidence="2" id="KW-1185">Reference proteome</keyword>
<dbReference type="Proteomes" id="UP000636709">
    <property type="component" value="Unassembled WGS sequence"/>
</dbReference>
<comment type="caution">
    <text evidence="1">The sequence shown here is derived from an EMBL/GenBank/DDBJ whole genome shotgun (WGS) entry which is preliminary data.</text>
</comment>
<gene>
    <name evidence="1" type="ORF">HU200_001219</name>
</gene>
<evidence type="ECO:0000313" key="1">
    <source>
        <dbReference type="EMBL" id="KAF8780618.1"/>
    </source>
</evidence>
<organism evidence="1 2">
    <name type="scientific">Digitaria exilis</name>
    <dbReference type="NCBI Taxonomy" id="1010633"/>
    <lineage>
        <taxon>Eukaryota</taxon>
        <taxon>Viridiplantae</taxon>
        <taxon>Streptophyta</taxon>
        <taxon>Embryophyta</taxon>
        <taxon>Tracheophyta</taxon>
        <taxon>Spermatophyta</taxon>
        <taxon>Magnoliopsida</taxon>
        <taxon>Liliopsida</taxon>
        <taxon>Poales</taxon>
        <taxon>Poaceae</taxon>
        <taxon>PACMAD clade</taxon>
        <taxon>Panicoideae</taxon>
        <taxon>Panicodae</taxon>
        <taxon>Paniceae</taxon>
        <taxon>Anthephorinae</taxon>
        <taxon>Digitaria</taxon>
    </lineage>
</organism>
<evidence type="ECO:0000313" key="2">
    <source>
        <dbReference type="Proteomes" id="UP000636709"/>
    </source>
</evidence>
<reference evidence="1" key="1">
    <citation type="submission" date="2020-07" db="EMBL/GenBank/DDBJ databases">
        <title>Genome sequence and genetic diversity analysis of an under-domesticated orphan crop, white fonio (Digitaria exilis).</title>
        <authorList>
            <person name="Bennetzen J.L."/>
            <person name="Chen S."/>
            <person name="Ma X."/>
            <person name="Wang X."/>
            <person name="Yssel A.E.J."/>
            <person name="Chaluvadi S.R."/>
            <person name="Johnson M."/>
            <person name="Gangashetty P."/>
            <person name="Hamidou F."/>
            <person name="Sanogo M.D."/>
            <person name="Zwaenepoel A."/>
            <person name="Wallace J."/>
            <person name="Van De Peer Y."/>
            <person name="Van Deynze A."/>
        </authorList>
    </citation>
    <scope>NUCLEOTIDE SEQUENCE</scope>
    <source>
        <tissue evidence="1">Leaves</tissue>
    </source>
</reference>
<name>A0A835FXF8_9POAL</name>